<name>A0ABV7UCI1_9HYPH</name>
<comment type="caution">
    <text evidence="7">The sequence shown here is derived from an EMBL/GenBank/DDBJ whole genome shotgun (WGS) entry which is preliminary data.</text>
</comment>
<evidence type="ECO:0000313" key="8">
    <source>
        <dbReference type="Proteomes" id="UP001595704"/>
    </source>
</evidence>
<dbReference type="Proteomes" id="UP001595704">
    <property type="component" value="Unassembled WGS sequence"/>
</dbReference>
<comment type="similarity">
    <text evidence="4">Belongs to the Nudix hydrolase family.</text>
</comment>
<organism evidence="7 8">
    <name type="scientific">Camelimonas fluminis</name>
    <dbReference type="NCBI Taxonomy" id="1576911"/>
    <lineage>
        <taxon>Bacteria</taxon>
        <taxon>Pseudomonadati</taxon>
        <taxon>Pseudomonadota</taxon>
        <taxon>Alphaproteobacteria</taxon>
        <taxon>Hyphomicrobiales</taxon>
        <taxon>Chelatococcaceae</taxon>
        <taxon>Camelimonas</taxon>
    </lineage>
</organism>
<dbReference type="RefSeq" id="WP_191317588.1">
    <property type="nucleotide sequence ID" value="NZ_BNCG01000001.1"/>
</dbReference>
<dbReference type="Pfam" id="PF00293">
    <property type="entry name" value="NUDIX"/>
    <property type="match status" value="1"/>
</dbReference>
<evidence type="ECO:0000256" key="2">
    <source>
        <dbReference type="ARBA" id="ARBA00022801"/>
    </source>
</evidence>
<dbReference type="PROSITE" id="PS51462">
    <property type="entry name" value="NUDIX"/>
    <property type="match status" value="1"/>
</dbReference>
<accession>A0ABV7UCI1</accession>
<evidence type="ECO:0000256" key="4">
    <source>
        <dbReference type="RuleBase" id="RU003476"/>
    </source>
</evidence>
<comment type="cofactor">
    <cofactor evidence="1">
        <name>Mg(2+)</name>
        <dbReference type="ChEBI" id="CHEBI:18420"/>
    </cofactor>
</comment>
<keyword evidence="2 4" id="KW-0378">Hydrolase</keyword>
<dbReference type="InterPro" id="IPR000086">
    <property type="entry name" value="NUDIX_hydrolase_dom"/>
</dbReference>
<evidence type="ECO:0000313" key="7">
    <source>
        <dbReference type="EMBL" id="MFC3636316.1"/>
    </source>
</evidence>
<evidence type="ECO:0000259" key="6">
    <source>
        <dbReference type="PROSITE" id="PS51462"/>
    </source>
</evidence>
<dbReference type="PROSITE" id="PS00893">
    <property type="entry name" value="NUDIX_BOX"/>
    <property type="match status" value="1"/>
</dbReference>
<feature type="domain" description="Nudix hydrolase" evidence="6">
    <location>
        <begin position="28"/>
        <end position="165"/>
    </location>
</feature>
<dbReference type="PANTHER" id="PTHR43046">
    <property type="entry name" value="GDP-MANNOSE MANNOSYL HYDROLASE"/>
    <property type="match status" value="1"/>
</dbReference>
<sequence length="194" mass="20330">MAETRADSEIQGAPPEAAEAPDRRFPTRPFVAASCAVIHDGRVLLAQRAAPPLVWSFPGGVVEAGETLEAAALRELAEETGVSARIIGLAGYLEHVAFARGGRTPADSADRVLRHYVIMCFAAIWTGGAATVSAEAPALAWVTPDEARGLPVTDHLLTILDQAFRVASHVDTAGAGHPGRQSSELTGRKNCETG</sequence>
<dbReference type="CDD" id="cd04673">
    <property type="entry name" value="NUDIX_ADPRase"/>
    <property type="match status" value="1"/>
</dbReference>
<evidence type="ECO:0000256" key="3">
    <source>
        <dbReference type="ARBA" id="ARBA00022842"/>
    </source>
</evidence>
<dbReference type="InterPro" id="IPR015797">
    <property type="entry name" value="NUDIX_hydrolase-like_dom_sf"/>
</dbReference>
<proteinExistence type="inferred from homology"/>
<reference evidence="8" key="1">
    <citation type="journal article" date="2019" name="Int. J. Syst. Evol. Microbiol.">
        <title>The Global Catalogue of Microorganisms (GCM) 10K type strain sequencing project: providing services to taxonomists for standard genome sequencing and annotation.</title>
        <authorList>
            <consortium name="The Broad Institute Genomics Platform"/>
            <consortium name="The Broad Institute Genome Sequencing Center for Infectious Disease"/>
            <person name="Wu L."/>
            <person name="Ma J."/>
        </authorList>
    </citation>
    <scope>NUCLEOTIDE SEQUENCE [LARGE SCALE GENOMIC DNA]</scope>
    <source>
        <strain evidence="8">KCTC 42282</strain>
    </source>
</reference>
<dbReference type="Gene3D" id="3.90.79.10">
    <property type="entry name" value="Nucleoside Triphosphate Pyrophosphohydrolase"/>
    <property type="match status" value="1"/>
</dbReference>
<dbReference type="InterPro" id="IPR020476">
    <property type="entry name" value="Nudix_hydrolase"/>
</dbReference>
<dbReference type="PRINTS" id="PR00502">
    <property type="entry name" value="NUDIXFAMILY"/>
</dbReference>
<keyword evidence="3" id="KW-0460">Magnesium</keyword>
<evidence type="ECO:0000256" key="5">
    <source>
        <dbReference type="SAM" id="MobiDB-lite"/>
    </source>
</evidence>
<feature type="region of interest" description="Disordered" evidence="5">
    <location>
        <begin position="172"/>
        <end position="194"/>
    </location>
</feature>
<keyword evidence="8" id="KW-1185">Reference proteome</keyword>
<dbReference type="PANTHER" id="PTHR43046:SF12">
    <property type="entry name" value="GDP-MANNOSE MANNOSYL HYDROLASE"/>
    <property type="match status" value="1"/>
</dbReference>
<dbReference type="SUPFAM" id="SSF55811">
    <property type="entry name" value="Nudix"/>
    <property type="match status" value="1"/>
</dbReference>
<dbReference type="EMBL" id="JBHRYC010000023">
    <property type="protein sequence ID" value="MFC3636316.1"/>
    <property type="molecule type" value="Genomic_DNA"/>
</dbReference>
<protein>
    <submittedName>
        <fullName evidence="7">NUDIX hydrolase</fullName>
    </submittedName>
</protein>
<dbReference type="GO" id="GO:0016787">
    <property type="term" value="F:hydrolase activity"/>
    <property type="evidence" value="ECO:0007669"/>
    <property type="project" value="UniProtKB-KW"/>
</dbReference>
<evidence type="ECO:0000256" key="1">
    <source>
        <dbReference type="ARBA" id="ARBA00001946"/>
    </source>
</evidence>
<feature type="region of interest" description="Disordered" evidence="5">
    <location>
        <begin position="1"/>
        <end position="24"/>
    </location>
</feature>
<dbReference type="InterPro" id="IPR020084">
    <property type="entry name" value="NUDIX_hydrolase_CS"/>
</dbReference>
<gene>
    <name evidence="7" type="ORF">ACFONL_02805</name>
</gene>